<dbReference type="Proteomes" id="UP000637299">
    <property type="component" value="Unassembled WGS sequence"/>
</dbReference>
<accession>A0ABR8ZAW4</accession>
<reference evidence="2 3" key="1">
    <citation type="submission" date="2020-09" db="EMBL/GenBank/DDBJ databases">
        <title>Genome seq and assembly of Chryseobacterium sp.</title>
        <authorList>
            <person name="Chhetri G."/>
        </authorList>
    </citation>
    <scope>NUCLEOTIDE SEQUENCE [LARGE SCALE GENOMIC DNA]</scope>
    <source>
        <strain evidence="2 3">GCR10</strain>
    </source>
</reference>
<dbReference type="RefSeq" id="WP_191736248.1">
    <property type="nucleotide sequence ID" value="NZ_JACYFS010000002.1"/>
</dbReference>
<keyword evidence="3" id="KW-1185">Reference proteome</keyword>
<dbReference type="InterPro" id="IPR045549">
    <property type="entry name" value="bpX4"/>
</dbReference>
<gene>
    <name evidence="2" type="ORF">IC610_08030</name>
</gene>
<evidence type="ECO:0000313" key="2">
    <source>
        <dbReference type="EMBL" id="MBD8082371.1"/>
    </source>
</evidence>
<name>A0ABR8ZAW4_9FLAO</name>
<comment type="caution">
    <text evidence="2">The sequence shown here is derived from an EMBL/GenBank/DDBJ whole genome shotgun (WGS) entry which is preliminary data.</text>
</comment>
<organism evidence="2 3">
    <name type="scientific">Chryseobacterium caseinilyticum</name>
    <dbReference type="NCBI Taxonomy" id="2771428"/>
    <lineage>
        <taxon>Bacteria</taxon>
        <taxon>Pseudomonadati</taxon>
        <taxon>Bacteroidota</taxon>
        <taxon>Flavobacteriia</taxon>
        <taxon>Flavobacteriales</taxon>
        <taxon>Weeksellaceae</taxon>
        <taxon>Chryseobacterium group</taxon>
        <taxon>Chryseobacterium</taxon>
    </lineage>
</organism>
<dbReference type="EMBL" id="JACYFS010000002">
    <property type="protein sequence ID" value="MBD8082371.1"/>
    <property type="molecule type" value="Genomic_DNA"/>
</dbReference>
<feature type="domain" description="MoxR-vWA-beta-propeller ternary system" evidence="1">
    <location>
        <begin position="7"/>
        <end position="207"/>
    </location>
</feature>
<protein>
    <recommendedName>
        <fullName evidence="1">MoxR-vWA-beta-propeller ternary system domain-containing protein</fullName>
    </recommendedName>
</protein>
<sequence length="226" mass="26145">MENKSPFLDTLFLLRKEGVMTIFTNLFEISKKEEENAAVYFESEFEKERLNFLSDEIPFNKDAAVWAGKVLYHSAQLYLIRKDTAKDVQKLIPRFEGRKDVSAVLSADLSLRFLPQIRDALHVADAADPVVKILDEILAQFHYSAIGSDVYPEKISWEEGLKDKTYRKLYLERIVEKKAYKLAEIPYINQLLMAEFGMYKDVFWRDLQVVTTESEEPQSGDINSTA</sequence>
<evidence type="ECO:0000259" key="1">
    <source>
        <dbReference type="Pfam" id="PF19920"/>
    </source>
</evidence>
<dbReference type="Pfam" id="PF19920">
    <property type="entry name" value="bpX4"/>
    <property type="match status" value="1"/>
</dbReference>
<evidence type="ECO:0000313" key="3">
    <source>
        <dbReference type="Proteomes" id="UP000637299"/>
    </source>
</evidence>
<proteinExistence type="predicted"/>